<keyword evidence="5" id="KW-1185">Reference proteome</keyword>
<sequence length="530" mass="59321">MSETKSSPHTHTNTSTKADTLAASVISSSNPQEIYDVVVVGAGPIGLATAIGLRKRGIENVLVIDQTRAFRQVGQTVDLLPNGLQALKHLDPNAYEEVKNTGLCLLNSKQSNGQKTVEPTQKQQLPKTSPRWTYKNFQGEIIQSISLSFDDWFKDYGEGRVSISWYNLQTTLRQLLPQDRVKANHRCINVVNEPEKGCVRIDCVSDTRIEANPYAYWTDGQKDNDMQPQNSDIVPQEIATKSIRAKLIVAADGINSTVRRLLYTDTQYHDFARPEYSGFAAISCREIAEVAKEIRTKLEEDFFQGSRIVTITNDEISGNSVFINNISMMLFRRPTGELGYIIHLALPLESVQGKSESSLINLALQELEKAGFPDSLKQLVRISPPAKMQQRPYYIHRATISDSLQVCNPTDLNTEANPAKIPPAWSVGRIVLVGDAAHGMPPFMAQGANQGFEDALIITTLIAKIAENNNWDDLQAIAKAFEKYECLRRPLIAYVQQATLKRSPHSSDNEWQEYSQQMYCRNFDEVIEAL</sequence>
<dbReference type="PANTHER" id="PTHR13789:SF309">
    <property type="entry name" value="PUTATIVE (AFU_ORTHOLOGUE AFUA_6G14510)-RELATED"/>
    <property type="match status" value="1"/>
</dbReference>
<feature type="domain" description="FAD-binding" evidence="3">
    <location>
        <begin position="35"/>
        <end position="69"/>
    </location>
</feature>
<proteinExistence type="predicted"/>
<dbReference type="InterPro" id="IPR050493">
    <property type="entry name" value="FAD-dep_Monooxygenase_BioMet"/>
</dbReference>
<dbReference type="PANTHER" id="PTHR13789">
    <property type="entry name" value="MONOOXYGENASE"/>
    <property type="match status" value="1"/>
</dbReference>
<evidence type="ECO:0000313" key="4">
    <source>
        <dbReference type="EMBL" id="MCC5604747.1"/>
    </source>
</evidence>
<organism evidence="4 5">
    <name type="scientific">Nostoc favosum CHAB5714</name>
    <dbReference type="NCBI Taxonomy" id="2780399"/>
    <lineage>
        <taxon>Bacteria</taxon>
        <taxon>Bacillati</taxon>
        <taxon>Cyanobacteriota</taxon>
        <taxon>Cyanophyceae</taxon>
        <taxon>Nostocales</taxon>
        <taxon>Nostocaceae</taxon>
        <taxon>Nostoc</taxon>
        <taxon>Nostoc favosum</taxon>
    </lineage>
</organism>
<dbReference type="EMBL" id="JAIVFQ010000153">
    <property type="protein sequence ID" value="MCC5604747.1"/>
    <property type="molecule type" value="Genomic_DNA"/>
</dbReference>
<dbReference type="InterPro" id="IPR036188">
    <property type="entry name" value="FAD/NAD-bd_sf"/>
</dbReference>
<dbReference type="SUPFAM" id="SSF51905">
    <property type="entry name" value="FAD/NAD(P)-binding domain"/>
    <property type="match status" value="1"/>
</dbReference>
<feature type="domain" description="FAD-binding" evidence="3">
    <location>
        <begin position="420"/>
        <end position="466"/>
    </location>
</feature>
<keyword evidence="2 4" id="KW-0503">Monooxygenase</keyword>
<comment type="caution">
    <text evidence="4">The sequence shown here is derived from an EMBL/GenBank/DDBJ whole genome shotgun (WGS) entry which is preliminary data.</text>
</comment>
<evidence type="ECO:0000256" key="1">
    <source>
        <dbReference type="ARBA" id="ARBA00023002"/>
    </source>
</evidence>
<keyword evidence="1" id="KW-0560">Oxidoreductase</keyword>
<dbReference type="Gene3D" id="3.50.50.60">
    <property type="entry name" value="FAD/NAD(P)-binding domain"/>
    <property type="match status" value="2"/>
</dbReference>
<name>A0ABS8IMW6_9NOSO</name>
<reference evidence="4 5" key="1">
    <citation type="journal article" date="2021" name="Microorganisms">
        <title>Genome Evolution of Filamentous Cyanobacterium Nostoc Species: From Facultative Symbiosis to Free Living.</title>
        <authorList>
            <person name="Huo D."/>
            <person name="Li H."/>
            <person name="Cai F."/>
            <person name="Guo X."/>
            <person name="Qiao Z."/>
            <person name="Wang W."/>
            <person name="Yu G."/>
            <person name="Li R."/>
        </authorList>
    </citation>
    <scope>NUCLEOTIDE SEQUENCE [LARGE SCALE GENOMIC DNA]</scope>
    <source>
        <strain evidence="4 5">CHAB 5714</strain>
    </source>
</reference>
<dbReference type="RefSeq" id="WP_229490820.1">
    <property type="nucleotide sequence ID" value="NZ_JAIVFQ010000153.1"/>
</dbReference>
<evidence type="ECO:0000259" key="3">
    <source>
        <dbReference type="Pfam" id="PF01494"/>
    </source>
</evidence>
<dbReference type="PRINTS" id="PR00420">
    <property type="entry name" value="RNGMNOXGNASE"/>
</dbReference>
<dbReference type="InterPro" id="IPR002938">
    <property type="entry name" value="FAD-bd"/>
</dbReference>
<evidence type="ECO:0000313" key="5">
    <source>
        <dbReference type="Proteomes" id="UP001199525"/>
    </source>
</evidence>
<protein>
    <submittedName>
        <fullName evidence="4">FAD-dependent monooxygenase</fullName>
    </submittedName>
</protein>
<gene>
    <name evidence="4" type="ORF">LC586_37820</name>
</gene>
<dbReference type="Proteomes" id="UP001199525">
    <property type="component" value="Unassembled WGS sequence"/>
</dbReference>
<accession>A0ABS8IMW6</accession>
<dbReference type="GO" id="GO:0004497">
    <property type="term" value="F:monooxygenase activity"/>
    <property type="evidence" value="ECO:0007669"/>
    <property type="project" value="UniProtKB-KW"/>
</dbReference>
<evidence type="ECO:0000256" key="2">
    <source>
        <dbReference type="ARBA" id="ARBA00023033"/>
    </source>
</evidence>
<dbReference type="Pfam" id="PF01494">
    <property type="entry name" value="FAD_binding_3"/>
    <property type="match status" value="2"/>
</dbReference>